<dbReference type="InterPro" id="IPR029526">
    <property type="entry name" value="PGBD"/>
</dbReference>
<dbReference type="EMBL" id="JYDI01000102">
    <property type="protein sequence ID" value="KRY52608.1"/>
    <property type="molecule type" value="Genomic_DNA"/>
</dbReference>
<dbReference type="PANTHER" id="PTHR47272:SF2">
    <property type="entry name" value="PIGGYBAC TRANSPOSABLE ELEMENT-DERIVED PROTEIN 3-LIKE"/>
    <property type="match status" value="1"/>
</dbReference>
<dbReference type="Pfam" id="PF13843">
    <property type="entry name" value="DDE_Tnp_1_7"/>
    <property type="match status" value="1"/>
</dbReference>
<sequence length="671" mass="76721">MASRFLTLENAIDYLETLPSEDQINAEVSPIALPNPGHAHDHDFVGGLLGDVACCAHGRCSAPKVSDVSRHPVDLHCLVRNNASHGTFLVSGVTSGYGRPHPYRVAESEPSVLFFRFFCCSVHIPHPNGVCVHDVSRGCPRVAAVSRRNVVQVHRLFHRAILSRSDDFHASMASLRYAIAGRSVGTSVPHSDSPPGDELRKGPSSESGVVLFRSPPFVEHRLQLLSDVRTAVNSQASPDSKPRRSAVDEGQVRSASDMGDVHSNPLPYLLNVETSSFPLSRRRIQRLAWFTAADYLALGYRRIRPPCEVQRSSYSQVARGMMDICDHSLHAHRPRFHRFRDLKKYFHVIDNMLLQEGDKLAKISPMYENMGERLRQWGIFNEALSIDECMYAMQIYAGKESNRKNEPLGLRVVKHMVSYLNEHNKYHVYFDKLFNSHHLIKELTQRGIKATGTIRNARIRNCPLMKPEVIMKKCRGYFEHACDGEMYVCRWNDNAAVTIASNYHTHFPVKTVKRYSKAEKKHVDITEPNIIRQYNKYMGGVDVMDKVLSSYRPKFRSRKWWWNLFSHALNMAVVAAWKLHMELHTATNNRLSHLQFRREITIHLLHARPFVRSHPGPRSHLPIRLRTSYGHYLQSCAQGRCAVCQRNCRNECVQCRKRLHRNCFPSYHGLA</sequence>
<dbReference type="STRING" id="45882.A0A0V1CTI2"/>
<feature type="domain" description="PiggyBac transposable element-derived protein" evidence="2">
    <location>
        <begin position="391"/>
        <end position="577"/>
    </location>
</feature>
<name>A0A0V1CTI2_TRIBR</name>
<keyword evidence="4" id="KW-1185">Reference proteome</keyword>
<proteinExistence type="predicted"/>
<accession>A0A0V1CTI2</accession>
<gene>
    <name evidence="3" type="primary">PGBD3</name>
    <name evidence="3" type="ORF">T03_10251</name>
</gene>
<evidence type="ECO:0000313" key="3">
    <source>
        <dbReference type="EMBL" id="KRY52608.1"/>
    </source>
</evidence>
<dbReference type="Proteomes" id="UP000054653">
    <property type="component" value="Unassembled WGS sequence"/>
</dbReference>
<organism evidence="3 4">
    <name type="scientific">Trichinella britovi</name>
    <name type="common">Parasitic roundworm</name>
    <dbReference type="NCBI Taxonomy" id="45882"/>
    <lineage>
        <taxon>Eukaryota</taxon>
        <taxon>Metazoa</taxon>
        <taxon>Ecdysozoa</taxon>
        <taxon>Nematoda</taxon>
        <taxon>Enoplea</taxon>
        <taxon>Dorylaimia</taxon>
        <taxon>Trichinellida</taxon>
        <taxon>Trichinellidae</taxon>
        <taxon>Trichinella</taxon>
    </lineage>
</organism>
<feature type="region of interest" description="Disordered" evidence="1">
    <location>
        <begin position="184"/>
        <end position="206"/>
    </location>
</feature>
<comment type="caution">
    <text evidence="3">The sequence shown here is derived from an EMBL/GenBank/DDBJ whole genome shotgun (WGS) entry which is preliminary data.</text>
</comment>
<protein>
    <submittedName>
        <fullName evidence="3">PiggyBac transposable element-derived protein 3</fullName>
    </submittedName>
</protein>
<dbReference type="AlphaFoldDB" id="A0A0V1CTI2"/>
<reference evidence="3 4" key="1">
    <citation type="submission" date="2015-01" db="EMBL/GenBank/DDBJ databases">
        <title>Evolution of Trichinella species and genotypes.</title>
        <authorList>
            <person name="Korhonen P.K."/>
            <person name="Edoardo P."/>
            <person name="Giuseppe L.R."/>
            <person name="Gasser R.B."/>
        </authorList>
    </citation>
    <scope>NUCLEOTIDE SEQUENCE [LARGE SCALE GENOMIC DNA]</scope>
    <source>
        <strain evidence="3">ISS120</strain>
    </source>
</reference>
<evidence type="ECO:0000313" key="4">
    <source>
        <dbReference type="Proteomes" id="UP000054653"/>
    </source>
</evidence>
<feature type="region of interest" description="Disordered" evidence="1">
    <location>
        <begin position="230"/>
        <end position="259"/>
    </location>
</feature>
<evidence type="ECO:0000259" key="2">
    <source>
        <dbReference type="Pfam" id="PF13843"/>
    </source>
</evidence>
<evidence type="ECO:0000256" key="1">
    <source>
        <dbReference type="SAM" id="MobiDB-lite"/>
    </source>
</evidence>
<dbReference type="PANTHER" id="PTHR47272">
    <property type="entry name" value="DDE_TNP_1_7 DOMAIN-CONTAINING PROTEIN"/>
    <property type="match status" value="1"/>
</dbReference>
<feature type="compositionally biased region" description="Basic and acidic residues" evidence="1">
    <location>
        <begin position="240"/>
        <end position="251"/>
    </location>
</feature>